<evidence type="ECO:0000256" key="2">
    <source>
        <dbReference type="ARBA" id="ARBA00022630"/>
    </source>
</evidence>
<dbReference type="Pfam" id="PF00175">
    <property type="entry name" value="NAD_binding_1"/>
    <property type="match status" value="1"/>
</dbReference>
<dbReference type="InterPro" id="IPR017938">
    <property type="entry name" value="Riboflavin_synthase-like_b-brl"/>
</dbReference>
<dbReference type="Gene3D" id="2.40.30.10">
    <property type="entry name" value="Translation factors"/>
    <property type="match status" value="1"/>
</dbReference>
<dbReference type="InterPro" id="IPR039261">
    <property type="entry name" value="FNR_nucleotide-bd"/>
</dbReference>
<dbReference type="GO" id="GO:0046872">
    <property type="term" value="F:metal ion binding"/>
    <property type="evidence" value="ECO:0007669"/>
    <property type="project" value="UniProtKB-KW"/>
</dbReference>
<dbReference type="GO" id="GO:0016491">
    <property type="term" value="F:oxidoreductase activity"/>
    <property type="evidence" value="ECO:0007669"/>
    <property type="project" value="UniProtKB-KW"/>
</dbReference>
<dbReference type="InterPro" id="IPR017927">
    <property type="entry name" value="FAD-bd_FR_type"/>
</dbReference>
<dbReference type="InterPro" id="IPR001433">
    <property type="entry name" value="OxRdtase_FAD/NAD-bd"/>
</dbReference>
<dbReference type="GO" id="GO:0051537">
    <property type="term" value="F:2 iron, 2 sulfur cluster binding"/>
    <property type="evidence" value="ECO:0007669"/>
    <property type="project" value="UniProtKB-KW"/>
</dbReference>
<dbReference type="PANTHER" id="PTHR47354">
    <property type="entry name" value="NADH OXIDOREDUCTASE HCR"/>
    <property type="match status" value="1"/>
</dbReference>
<evidence type="ECO:0000313" key="11">
    <source>
        <dbReference type="Proteomes" id="UP000741282"/>
    </source>
</evidence>
<dbReference type="InterPro" id="IPR050415">
    <property type="entry name" value="MRET"/>
</dbReference>
<reference evidence="10" key="1">
    <citation type="submission" date="2020-04" db="EMBL/GenBank/DDBJ databases">
        <authorList>
            <person name="Zhang T."/>
        </authorList>
    </citation>
    <scope>NUCLEOTIDE SEQUENCE</scope>
    <source>
        <strain evidence="10">HKST-UBA17</strain>
    </source>
</reference>
<accession>A0A955I281</accession>
<evidence type="ECO:0000256" key="4">
    <source>
        <dbReference type="ARBA" id="ARBA00022723"/>
    </source>
</evidence>
<evidence type="ECO:0000256" key="5">
    <source>
        <dbReference type="ARBA" id="ARBA00022827"/>
    </source>
</evidence>
<keyword evidence="5" id="KW-0274">FAD</keyword>
<dbReference type="PRINTS" id="PR00410">
    <property type="entry name" value="PHEHYDRXLASE"/>
</dbReference>
<dbReference type="CDD" id="cd00322">
    <property type="entry name" value="FNR_like"/>
    <property type="match status" value="1"/>
</dbReference>
<keyword evidence="3" id="KW-0001">2Fe-2S</keyword>
<organism evidence="10 11">
    <name type="scientific">Candidatus Dojkabacteria bacterium</name>
    <dbReference type="NCBI Taxonomy" id="2099670"/>
    <lineage>
        <taxon>Bacteria</taxon>
        <taxon>Candidatus Dojkabacteria</taxon>
    </lineage>
</organism>
<gene>
    <name evidence="10" type="ORF">KC685_00930</name>
</gene>
<protein>
    <submittedName>
        <fullName evidence="10">FAD-dependent oxidoreductase</fullName>
    </submittedName>
</protein>
<dbReference type="GO" id="GO:0050660">
    <property type="term" value="F:flavin adenine dinucleotide binding"/>
    <property type="evidence" value="ECO:0007669"/>
    <property type="project" value="TreeGrafter"/>
</dbReference>
<feature type="domain" description="FAD-binding FR-type" evidence="9">
    <location>
        <begin position="1"/>
        <end position="100"/>
    </location>
</feature>
<name>A0A955I281_9BACT</name>
<evidence type="ECO:0000313" key="10">
    <source>
        <dbReference type="EMBL" id="MCA9376467.1"/>
    </source>
</evidence>
<keyword evidence="6" id="KW-0560">Oxidoreductase</keyword>
<sequence>MFKTKLRKKYVVADSTLAVELDKPDNYIFQPGQYGSLLLEDVKEPTRDVRHTFSFASSPDKDTIRFVTRIRDSEYKKKLSDMNEESEVFLGLPGGFVIGEGYDGDKILFIVGGIGITPVLSYLESISSNDVAISLLWSNKSNSTTPFYDEFTNGRYADERIDVTFVTTETQEGDIGGKRIDQEIINSFLEGHSKEWIYVFGSENFVDDISSFLADSNISWESVKSESFPGY</sequence>
<proteinExistence type="predicted"/>
<evidence type="ECO:0000256" key="3">
    <source>
        <dbReference type="ARBA" id="ARBA00022714"/>
    </source>
</evidence>
<evidence type="ECO:0000256" key="6">
    <source>
        <dbReference type="ARBA" id="ARBA00023002"/>
    </source>
</evidence>
<dbReference type="Gene3D" id="3.40.50.80">
    <property type="entry name" value="Nucleotide-binding domain of ferredoxin-NADP reductase (FNR) module"/>
    <property type="match status" value="1"/>
</dbReference>
<dbReference type="EMBL" id="JAGQLN010000003">
    <property type="protein sequence ID" value="MCA9376467.1"/>
    <property type="molecule type" value="Genomic_DNA"/>
</dbReference>
<dbReference type="AlphaFoldDB" id="A0A955I281"/>
<evidence type="ECO:0000256" key="7">
    <source>
        <dbReference type="ARBA" id="ARBA00023004"/>
    </source>
</evidence>
<keyword evidence="7" id="KW-0408">Iron</keyword>
<dbReference type="Proteomes" id="UP000741282">
    <property type="component" value="Unassembled WGS sequence"/>
</dbReference>
<keyword evidence="8" id="KW-0411">Iron-sulfur</keyword>
<dbReference type="SUPFAM" id="SSF63380">
    <property type="entry name" value="Riboflavin synthase domain-like"/>
    <property type="match status" value="1"/>
</dbReference>
<keyword evidence="2" id="KW-0285">Flavoprotein</keyword>
<evidence type="ECO:0000256" key="8">
    <source>
        <dbReference type="ARBA" id="ARBA00023014"/>
    </source>
</evidence>
<keyword evidence="4" id="KW-0479">Metal-binding</keyword>
<comment type="caution">
    <text evidence="10">The sequence shown here is derived from an EMBL/GenBank/DDBJ whole genome shotgun (WGS) entry which is preliminary data.</text>
</comment>
<dbReference type="SUPFAM" id="SSF52343">
    <property type="entry name" value="Ferredoxin reductase-like, C-terminal NADP-linked domain"/>
    <property type="match status" value="1"/>
</dbReference>
<evidence type="ECO:0000256" key="1">
    <source>
        <dbReference type="ARBA" id="ARBA00001974"/>
    </source>
</evidence>
<comment type="cofactor">
    <cofactor evidence="1">
        <name>FAD</name>
        <dbReference type="ChEBI" id="CHEBI:57692"/>
    </cofactor>
</comment>
<evidence type="ECO:0000259" key="9">
    <source>
        <dbReference type="PROSITE" id="PS51384"/>
    </source>
</evidence>
<reference evidence="10" key="2">
    <citation type="journal article" date="2021" name="Microbiome">
        <title>Successional dynamics and alternative stable states in a saline activated sludge microbial community over 9 years.</title>
        <authorList>
            <person name="Wang Y."/>
            <person name="Ye J."/>
            <person name="Ju F."/>
            <person name="Liu L."/>
            <person name="Boyd J.A."/>
            <person name="Deng Y."/>
            <person name="Parks D.H."/>
            <person name="Jiang X."/>
            <person name="Yin X."/>
            <person name="Woodcroft B.J."/>
            <person name="Tyson G.W."/>
            <person name="Hugenholtz P."/>
            <person name="Polz M.F."/>
            <person name="Zhang T."/>
        </authorList>
    </citation>
    <scope>NUCLEOTIDE SEQUENCE</scope>
    <source>
        <strain evidence="10">HKST-UBA17</strain>
    </source>
</reference>
<dbReference type="PANTHER" id="PTHR47354:SF8">
    <property type="entry name" value="1,2-PHENYLACETYL-COA EPOXIDASE, SUBUNIT E"/>
    <property type="match status" value="1"/>
</dbReference>
<dbReference type="PROSITE" id="PS51384">
    <property type="entry name" value="FAD_FR"/>
    <property type="match status" value="1"/>
</dbReference>